<sequence>MERYRSYLRHRTGRVRLRPRGPRLVRHRRVRRRRPRGLHAAAIEHQGHRARALAGRPLLGRRGGGAHRRAD</sequence>
<dbReference type="AlphaFoldDB" id="A0A2S0KEB4"/>
<evidence type="ECO:0000313" key="2">
    <source>
        <dbReference type="Proteomes" id="UP000239814"/>
    </source>
</evidence>
<dbReference type="EMBL" id="CP027433">
    <property type="protein sequence ID" value="AVM00015.1"/>
    <property type="molecule type" value="Genomic_DNA"/>
</dbReference>
<evidence type="ECO:0000313" key="1">
    <source>
        <dbReference type="EMBL" id="AVM00015.1"/>
    </source>
</evidence>
<accession>A0A2S0KEB4</accession>
<protein>
    <submittedName>
        <fullName evidence="1">Uncharacterized protein</fullName>
    </submittedName>
</protein>
<keyword evidence="2" id="KW-1185">Reference proteome</keyword>
<gene>
    <name evidence="1" type="ORF">C6V83_06760</name>
</gene>
<dbReference type="KEGG" id="git:C6V83_06760"/>
<proteinExistence type="predicted"/>
<dbReference type="Proteomes" id="UP000239814">
    <property type="component" value="Chromosome"/>
</dbReference>
<reference evidence="1 2" key="1">
    <citation type="submission" date="2018-03" db="EMBL/GenBank/DDBJ databases">
        <title>Characteristics and genome of n-alkane degrading marine bacteria Gordonia iterans isolated from crude oil contaminated in Tae-an, South Korea.</title>
        <authorList>
            <person name="Lee S.-S."/>
            <person name="Kim H."/>
        </authorList>
    </citation>
    <scope>NUCLEOTIDE SEQUENCE [LARGE SCALE GENOMIC DNA]</scope>
    <source>
        <strain evidence="1 2">Co17</strain>
    </source>
</reference>
<name>A0A2S0KEB4_9ACTN</name>
<organism evidence="1 2">
    <name type="scientific">Gordonia iterans</name>
    <dbReference type="NCBI Taxonomy" id="1004901"/>
    <lineage>
        <taxon>Bacteria</taxon>
        <taxon>Bacillati</taxon>
        <taxon>Actinomycetota</taxon>
        <taxon>Actinomycetes</taxon>
        <taxon>Mycobacteriales</taxon>
        <taxon>Gordoniaceae</taxon>
        <taxon>Gordonia</taxon>
    </lineage>
</organism>